<reference evidence="3" key="1">
    <citation type="journal article" date="2019" name="Int. J. Syst. Evol. Microbiol.">
        <title>The Global Catalogue of Microorganisms (GCM) 10K type strain sequencing project: providing services to taxonomists for standard genome sequencing and annotation.</title>
        <authorList>
            <consortium name="The Broad Institute Genomics Platform"/>
            <consortium name="The Broad Institute Genome Sequencing Center for Infectious Disease"/>
            <person name="Wu L."/>
            <person name="Ma J."/>
        </authorList>
    </citation>
    <scope>NUCLEOTIDE SEQUENCE [LARGE SCALE GENOMIC DNA]</scope>
    <source>
        <strain evidence="3">JCM 14303</strain>
    </source>
</reference>
<protein>
    <recommendedName>
        <fullName evidence="1">Methyltransferase domain-containing protein</fullName>
    </recommendedName>
</protein>
<evidence type="ECO:0000313" key="2">
    <source>
        <dbReference type="EMBL" id="GAA1546640.1"/>
    </source>
</evidence>
<evidence type="ECO:0000313" key="3">
    <source>
        <dbReference type="Proteomes" id="UP001500363"/>
    </source>
</evidence>
<dbReference type="InterPro" id="IPR041698">
    <property type="entry name" value="Methyltransf_25"/>
</dbReference>
<dbReference type="EMBL" id="BAAANC010000003">
    <property type="protein sequence ID" value="GAA1546640.1"/>
    <property type="molecule type" value="Genomic_DNA"/>
</dbReference>
<proteinExistence type="predicted"/>
<dbReference type="Proteomes" id="UP001500363">
    <property type="component" value="Unassembled WGS sequence"/>
</dbReference>
<sequence>MDAAEFYTGIVVDAYARLKSSSFDPAPYAAFVTATGEPALELGCGDGEPMLSLRQAGLDVEGVDSSADMLDRCRANAATLGLQVTLHHQRMEDLKLPRQYRSIYLAGPTFTLLPDDETAVRALRAIRNHLTPDGQALIPLWIPDPTPPSDLGVQRKAVDDQGATLTYTPLSETYDRSLRTRTTTVRYERHTPDGTTESADRDWIIHWQTQPSAEALCYQAGLTITRTEDDHGNPAAPDADEFTLIVQPS</sequence>
<dbReference type="Gene3D" id="3.40.50.150">
    <property type="entry name" value="Vaccinia Virus protein VP39"/>
    <property type="match status" value="1"/>
</dbReference>
<dbReference type="CDD" id="cd02440">
    <property type="entry name" value="AdoMet_MTases"/>
    <property type="match status" value="1"/>
</dbReference>
<dbReference type="Gene3D" id="2.20.130.10">
    <property type="entry name" value="CAC2371-like domains"/>
    <property type="match status" value="1"/>
</dbReference>
<feature type="domain" description="Methyltransferase" evidence="1">
    <location>
        <begin position="40"/>
        <end position="134"/>
    </location>
</feature>
<comment type="caution">
    <text evidence="2">The sequence shown here is derived from an EMBL/GenBank/DDBJ whole genome shotgun (WGS) entry which is preliminary data.</text>
</comment>
<keyword evidence="3" id="KW-1185">Reference proteome</keyword>
<gene>
    <name evidence="2" type="ORF">GCM10009741_57710</name>
</gene>
<organism evidence="2 3">
    <name type="scientific">Kribbella lupini</name>
    <dbReference type="NCBI Taxonomy" id="291602"/>
    <lineage>
        <taxon>Bacteria</taxon>
        <taxon>Bacillati</taxon>
        <taxon>Actinomycetota</taxon>
        <taxon>Actinomycetes</taxon>
        <taxon>Propionibacteriales</taxon>
        <taxon>Kribbellaceae</taxon>
        <taxon>Kribbella</taxon>
    </lineage>
</organism>
<evidence type="ECO:0000259" key="1">
    <source>
        <dbReference type="Pfam" id="PF13649"/>
    </source>
</evidence>
<dbReference type="InterPro" id="IPR029063">
    <property type="entry name" value="SAM-dependent_MTases_sf"/>
</dbReference>
<name>A0ABP4ML22_9ACTN</name>
<dbReference type="Pfam" id="PF13649">
    <property type="entry name" value="Methyltransf_25"/>
    <property type="match status" value="1"/>
</dbReference>
<dbReference type="SUPFAM" id="SSF53335">
    <property type="entry name" value="S-adenosyl-L-methionine-dependent methyltransferases"/>
    <property type="match status" value="1"/>
</dbReference>
<accession>A0ABP4ML22</accession>
<dbReference type="RefSeq" id="WP_344179701.1">
    <property type="nucleotide sequence ID" value="NZ_BAAANC010000003.1"/>
</dbReference>